<comment type="caution">
    <text evidence="2">The sequence shown here is derived from an EMBL/GenBank/DDBJ whole genome shotgun (WGS) entry which is preliminary data.</text>
</comment>
<organism evidence="2">
    <name type="scientific">Tanacetum cinerariifolium</name>
    <name type="common">Dalmatian daisy</name>
    <name type="synonym">Chrysanthemum cinerariifolium</name>
    <dbReference type="NCBI Taxonomy" id="118510"/>
    <lineage>
        <taxon>Eukaryota</taxon>
        <taxon>Viridiplantae</taxon>
        <taxon>Streptophyta</taxon>
        <taxon>Embryophyta</taxon>
        <taxon>Tracheophyta</taxon>
        <taxon>Spermatophyta</taxon>
        <taxon>Magnoliopsida</taxon>
        <taxon>eudicotyledons</taxon>
        <taxon>Gunneridae</taxon>
        <taxon>Pentapetalae</taxon>
        <taxon>asterids</taxon>
        <taxon>campanulids</taxon>
        <taxon>Asterales</taxon>
        <taxon>Asteraceae</taxon>
        <taxon>Asteroideae</taxon>
        <taxon>Anthemideae</taxon>
        <taxon>Anthemidinae</taxon>
        <taxon>Tanacetum</taxon>
    </lineage>
</organism>
<protein>
    <submittedName>
        <fullName evidence="2">Uncharacterized protein</fullName>
    </submittedName>
</protein>
<gene>
    <name evidence="2" type="ORF">Tci_861126</name>
</gene>
<evidence type="ECO:0000313" key="2">
    <source>
        <dbReference type="EMBL" id="GFC89156.1"/>
    </source>
</evidence>
<feature type="region of interest" description="Disordered" evidence="1">
    <location>
        <begin position="122"/>
        <end position="145"/>
    </location>
</feature>
<evidence type="ECO:0000256" key="1">
    <source>
        <dbReference type="SAM" id="MobiDB-lite"/>
    </source>
</evidence>
<proteinExistence type="predicted"/>
<feature type="non-terminal residue" evidence="2">
    <location>
        <position position="1"/>
    </location>
</feature>
<name>A0A699RTQ4_TANCI</name>
<dbReference type="EMBL" id="BKCJ011119385">
    <property type="protein sequence ID" value="GFC89156.1"/>
    <property type="molecule type" value="Genomic_DNA"/>
</dbReference>
<feature type="compositionally biased region" description="Basic and acidic residues" evidence="1">
    <location>
        <begin position="122"/>
        <end position="138"/>
    </location>
</feature>
<sequence>FVSNNKCLKSTVKNKFKDKDFSRGHTLRSGEDSIKLINELMETCTKLSERVLALEESKTAQDLTYTRRRRPVSTGSGGISIASRLFSIAEESVSIVGASMTVSTAGMVQEVNIIIPSPVAVKDKGKGKMEESEDEQTKRTKLQQF</sequence>
<accession>A0A699RTQ4</accession>
<dbReference type="AlphaFoldDB" id="A0A699RTQ4"/>
<reference evidence="2" key="1">
    <citation type="journal article" date="2019" name="Sci. Rep.">
        <title>Draft genome of Tanacetum cinerariifolium, the natural source of mosquito coil.</title>
        <authorList>
            <person name="Yamashiro T."/>
            <person name="Shiraishi A."/>
            <person name="Satake H."/>
            <person name="Nakayama K."/>
        </authorList>
    </citation>
    <scope>NUCLEOTIDE SEQUENCE</scope>
</reference>